<keyword evidence="1" id="KW-0677">Repeat</keyword>
<keyword evidence="6" id="KW-1185">Reference proteome</keyword>
<dbReference type="GO" id="GO:0006952">
    <property type="term" value="P:defense response"/>
    <property type="evidence" value="ECO:0007669"/>
    <property type="project" value="UniProtKB-KW"/>
</dbReference>
<accession>A0AA88J7L3</accession>
<gene>
    <name evidence="5" type="ORF">TIFTF001_033222</name>
</gene>
<feature type="domain" description="Disease resistance N-terminal" evidence="4">
    <location>
        <begin position="10"/>
        <end position="102"/>
    </location>
</feature>
<evidence type="ECO:0000313" key="6">
    <source>
        <dbReference type="Proteomes" id="UP001187192"/>
    </source>
</evidence>
<evidence type="ECO:0000256" key="3">
    <source>
        <dbReference type="ARBA" id="ARBA00022821"/>
    </source>
</evidence>
<dbReference type="EMBL" id="BTGU01000169">
    <property type="protein sequence ID" value="GMN64132.1"/>
    <property type="molecule type" value="Genomic_DNA"/>
</dbReference>
<keyword evidence="2" id="KW-0547">Nucleotide-binding</keyword>
<evidence type="ECO:0000256" key="2">
    <source>
        <dbReference type="ARBA" id="ARBA00022741"/>
    </source>
</evidence>
<reference evidence="5" key="1">
    <citation type="submission" date="2023-07" db="EMBL/GenBank/DDBJ databases">
        <title>draft genome sequence of fig (Ficus carica).</title>
        <authorList>
            <person name="Takahashi T."/>
            <person name="Nishimura K."/>
        </authorList>
    </citation>
    <scope>NUCLEOTIDE SEQUENCE</scope>
</reference>
<dbReference type="Pfam" id="PF18052">
    <property type="entry name" value="Rx_N"/>
    <property type="match status" value="1"/>
</dbReference>
<proteinExistence type="predicted"/>
<name>A0AA88J7L3_FICCA</name>
<dbReference type="GO" id="GO:0000166">
    <property type="term" value="F:nucleotide binding"/>
    <property type="evidence" value="ECO:0007669"/>
    <property type="project" value="UniProtKB-KW"/>
</dbReference>
<dbReference type="InterPro" id="IPR041118">
    <property type="entry name" value="Rx_N"/>
</dbReference>
<evidence type="ECO:0000259" key="4">
    <source>
        <dbReference type="Pfam" id="PF18052"/>
    </source>
</evidence>
<keyword evidence="3" id="KW-0611">Plant defense</keyword>
<organism evidence="5 6">
    <name type="scientific">Ficus carica</name>
    <name type="common">Common fig</name>
    <dbReference type="NCBI Taxonomy" id="3494"/>
    <lineage>
        <taxon>Eukaryota</taxon>
        <taxon>Viridiplantae</taxon>
        <taxon>Streptophyta</taxon>
        <taxon>Embryophyta</taxon>
        <taxon>Tracheophyta</taxon>
        <taxon>Spermatophyta</taxon>
        <taxon>Magnoliopsida</taxon>
        <taxon>eudicotyledons</taxon>
        <taxon>Gunneridae</taxon>
        <taxon>Pentapetalae</taxon>
        <taxon>rosids</taxon>
        <taxon>fabids</taxon>
        <taxon>Rosales</taxon>
        <taxon>Moraceae</taxon>
        <taxon>Ficeae</taxon>
        <taxon>Ficus</taxon>
    </lineage>
</organism>
<evidence type="ECO:0000313" key="5">
    <source>
        <dbReference type="EMBL" id="GMN64132.1"/>
    </source>
</evidence>
<evidence type="ECO:0000256" key="1">
    <source>
        <dbReference type="ARBA" id="ARBA00022737"/>
    </source>
</evidence>
<protein>
    <recommendedName>
        <fullName evidence="4">Disease resistance N-terminal domain-containing protein</fullName>
    </recommendedName>
</protein>
<comment type="caution">
    <text evidence="5">The sequence shown here is derived from an EMBL/GenBank/DDBJ whole genome shotgun (WGS) entry which is preliminary data.</text>
</comment>
<dbReference type="Proteomes" id="UP001187192">
    <property type="component" value="Unassembled WGS sequence"/>
</dbReference>
<dbReference type="AlphaFoldDB" id="A0AA88J7L3"/>
<dbReference type="Gene3D" id="1.20.5.4130">
    <property type="match status" value="1"/>
</dbReference>
<sequence length="297" mass="33470">MSAELVGGAFLSASLQVLFDRLASQELVDLINGKRPFDRLLKNLKIKLLSANMVLNDAEEKQIRNPSVKKWLDELKDTIFDAEDLTAEIKFQALECKMGGGSFSRSGTSQVMKLIPSPFWGFDKGMKSKLFEILELERLDFILKQKDMLKLKVGVDCRRTLVRLSTTLARESSVFGGCVDKEAIVRLLLDDDVGGYKIYVVGMGGIVTRTTLETITSSPCKMKDPQMLQVVNFVPVNKLLFTPSRIQSKQWNFMQELAGYPKDIFDSMLRYPSFVMLVSARHLPAKEFPHLCQTSIS</sequence>